<reference evidence="6" key="2">
    <citation type="submission" date="2020-02" db="EMBL/GenBank/DDBJ databases">
        <title>Esox lucius (northern pike) genome, fEsoLuc1, primary haplotype.</title>
        <authorList>
            <person name="Myers G."/>
            <person name="Karagic N."/>
            <person name="Meyer A."/>
            <person name="Pippel M."/>
            <person name="Reichard M."/>
            <person name="Winkler S."/>
            <person name="Tracey A."/>
            <person name="Sims Y."/>
            <person name="Howe K."/>
            <person name="Rhie A."/>
            <person name="Formenti G."/>
            <person name="Durbin R."/>
            <person name="Fedrigo O."/>
            <person name="Jarvis E.D."/>
        </authorList>
    </citation>
    <scope>NUCLEOTIDE SEQUENCE [LARGE SCALE GENOMIC DNA]</scope>
</reference>
<dbReference type="Ensembl" id="ENSELUT00000061941.2">
    <property type="protein sequence ID" value="ENSELUP00000049133.2"/>
    <property type="gene ID" value="ENSELUG00000021853.3"/>
</dbReference>
<dbReference type="GO" id="GO:0032040">
    <property type="term" value="C:small-subunit processome"/>
    <property type="evidence" value="ECO:0007669"/>
    <property type="project" value="InterPro"/>
</dbReference>
<reference evidence="6" key="3">
    <citation type="submission" date="2025-08" db="UniProtKB">
        <authorList>
            <consortium name="Ensembl"/>
        </authorList>
    </citation>
    <scope>IDENTIFICATION</scope>
</reference>
<keyword evidence="3" id="KW-0597">Phosphoprotein</keyword>
<reference evidence="7" key="1">
    <citation type="journal article" date="2014" name="PLoS ONE">
        <title>The genome and linkage map of the northern pike (Esox lucius): conserved synteny revealed between the salmonid sister group and the Neoteleostei.</title>
        <authorList>
            <person name="Rondeau E.B."/>
            <person name="Minkley D.R."/>
            <person name="Leong J.S."/>
            <person name="Messmer A.M."/>
            <person name="Jantzen J.R."/>
            <person name="von Schalburg K.R."/>
            <person name="Lemon C."/>
            <person name="Bird N.H."/>
            <person name="Koop B.F."/>
        </authorList>
    </citation>
    <scope>NUCLEOTIDE SEQUENCE</scope>
</reference>
<comment type="subcellular location">
    <subcellularLocation>
        <location evidence="1">Nucleus</location>
        <location evidence="1">Nucleolus</location>
    </subcellularLocation>
</comment>
<gene>
    <name evidence="6" type="primary">UTP14C</name>
</gene>
<feature type="region of interest" description="Disordered" evidence="5">
    <location>
        <begin position="719"/>
        <end position="755"/>
    </location>
</feature>
<dbReference type="GeneTree" id="ENSGT00390000008142"/>
<keyword evidence="7" id="KW-1185">Reference proteome</keyword>
<accession>A0A6Q2X6V5</accession>
<dbReference type="AlphaFoldDB" id="A0A6Q2X6V5"/>
<dbReference type="Proteomes" id="UP000265140">
    <property type="component" value="Chromosome 7"/>
</dbReference>
<protein>
    <recommendedName>
        <fullName evidence="8">UTP14C small subunit processome component</fullName>
    </recommendedName>
</protein>
<evidence type="ECO:0000256" key="4">
    <source>
        <dbReference type="ARBA" id="ARBA00023242"/>
    </source>
</evidence>
<name>A0A6Q2X6V5_ESOLU</name>
<dbReference type="PANTHER" id="PTHR14150">
    <property type="entry name" value="U3 SMALL NUCLEOLAR RNA-ASSOCIATED PROTEIN 14"/>
    <property type="match status" value="1"/>
</dbReference>
<comment type="similarity">
    <text evidence="2">Belongs to the UTP14 family.</text>
</comment>
<organism evidence="6 7">
    <name type="scientific">Esox lucius</name>
    <name type="common">Northern pike</name>
    <dbReference type="NCBI Taxonomy" id="8010"/>
    <lineage>
        <taxon>Eukaryota</taxon>
        <taxon>Metazoa</taxon>
        <taxon>Chordata</taxon>
        <taxon>Craniata</taxon>
        <taxon>Vertebrata</taxon>
        <taxon>Euteleostomi</taxon>
        <taxon>Actinopterygii</taxon>
        <taxon>Neopterygii</taxon>
        <taxon>Teleostei</taxon>
        <taxon>Protacanthopterygii</taxon>
        <taxon>Esociformes</taxon>
        <taxon>Esocidae</taxon>
        <taxon>Esox</taxon>
    </lineage>
</organism>
<proteinExistence type="inferred from homology"/>
<sequence>MKSLVRLVTTGVGENLQDDGPPGTGLGILTQGLVLGNFVFESPWPTEGEMIVFWVVQGGSDDERKHCRLLEAISSLGGKTRKKLTERSEASIQVSEFTVNAEGEGDKINLSDLIGTLDKAPTALTATKKQLKNLEHNHTALDTPLTRKETEQIQRVVAFEKTSKEVSRWQSVVVQNQKAEQLVFPLNQEPSGPKRMEHVVSGWKAQTPLEQEIFNLLHVNQQPLHNPVLTQNEEATMKAMSLEEAKIRRAELQKVRALQSYYEAKARREKKIKSKTYHRVQKKVMRKEYLKRFDEMVKTDPAAALEELKKMELSRMKERMSLKHQNSGKWARSKAIMAKYDDGARKAMQQQLEVNKDLTMKLVIPTNEEDEDEVAEALPDFVNDAEPILDPINPWMRGKLSTEPEEEQVEETEEEAILRGFEERRKLRRAKDAVEVAPVVMEESEAEMVTIESSDDDDEVVEISEFTSLYRGLVKDHGEGPALLEEGLVRVRTLEDMELLGQDVSACEPAPQTTQTLSTEQTEPQSATKQADGKRKRKKMIDPNEVLTKEAKVIKVPFAPTAVEDVEDTDEQRFIIKEAFAGDDVISDFLKDKKKQESAGMPKVVDLTLPGWGEWGGGGLQPSRSKRKRFRIKVAPPPPRKDQKLLNVILSEKRNSSVAAHQVSQVMFPFTNPAQFERTIRAPVGHTWNTGNAVQKITAPKIVTQLGAIIEPISREELVKGENQAVTGKSNLRSDQGPQQKRRSQQKKKHKHKKN</sequence>
<feature type="compositionally biased region" description="Polar residues" evidence="5">
    <location>
        <begin position="724"/>
        <end position="738"/>
    </location>
</feature>
<dbReference type="PANTHER" id="PTHR14150:SF12">
    <property type="entry name" value="U3 SMALL NUCLEOLAR RNA-ASSOCIATED PROTEIN 14 HOMOLOG A"/>
    <property type="match status" value="1"/>
</dbReference>
<dbReference type="InterPro" id="IPR006709">
    <property type="entry name" value="SSU_processome_Utp14"/>
</dbReference>
<dbReference type="Bgee" id="ENSELUG00000021853">
    <property type="expression patterns" value="Expressed in embryo and 14 other cell types or tissues"/>
</dbReference>
<reference evidence="6" key="4">
    <citation type="submission" date="2025-09" db="UniProtKB">
        <authorList>
            <consortium name="Ensembl"/>
        </authorList>
    </citation>
    <scope>IDENTIFICATION</scope>
</reference>
<feature type="region of interest" description="Disordered" evidence="5">
    <location>
        <begin position="505"/>
        <end position="538"/>
    </location>
</feature>
<evidence type="ECO:0008006" key="8">
    <source>
        <dbReference type="Google" id="ProtNLM"/>
    </source>
</evidence>
<dbReference type="Pfam" id="PF04615">
    <property type="entry name" value="Utp14"/>
    <property type="match status" value="2"/>
</dbReference>
<evidence type="ECO:0000256" key="5">
    <source>
        <dbReference type="SAM" id="MobiDB-lite"/>
    </source>
</evidence>
<dbReference type="GO" id="GO:0006364">
    <property type="term" value="P:rRNA processing"/>
    <property type="evidence" value="ECO:0007669"/>
    <property type="project" value="InterPro"/>
</dbReference>
<evidence type="ECO:0000313" key="7">
    <source>
        <dbReference type="Proteomes" id="UP000265140"/>
    </source>
</evidence>
<feature type="compositionally biased region" description="Low complexity" evidence="5">
    <location>
        <begin position="511"/>
        <end position="526"/>
    </location>
</feature>
<keyword evidence="4" id="KW-0539">Nucleus</keyword>
<evidence type="ECO:0000256" key="1">
    <source>
        <dbReference type="ARBA" id="ARBA00004604"/>
    </source>
</evidence>
<evidence type="ECO:0000256" key="2">
    <source>
        <dbReference type="ARBA" id="ARBA00007774"/>
    </source>
</evidence>
<evidence type="ECO:0000256" key="3">
    <source>
        <dbReference type="ARBA" id="ARBA00022553"/>
    </source>
</evidence>
<evidence type="ECO:0000313" key="6">
    <source>
        <dbReference type="Ensembl" id="ENSELUP00000049133.2"/>
    </source>
</evidence>
<feature type="compositionally biased region" description="Basic residues" evidence="5">
    <location>
        <begin position="740"/>
        <end position="755"/>
    </location>
</feature>